<comment type="caution">
    <text evidence="1">The sequence shown here is derived from an EMBL/GenBank/DDBJ whole genome shotgun (WGS) entry which is preliminary data.</text>
</comment>
<sequence length="71" mass="7981">MSRNDIHDYHDAALRMEEDVIDAVVDIRSRRRCHYERSGLDPITTAVHLWAETGEMPGWDAGLDDGGGWAA</sequence>
<name>A0A370GY09_9NOCA</name>
<dbReference type="STRING" id="1210089.GCA_001613165_04483"/>
<dbReference type="OrthoDB" id="4561579at2"/>
<accession>A0A370GY09</accession>
<reference evidence="1 2" key="1">
    <citation type="submission" date="2018-07" db="EMBL/GenBank/DDBJ databases">
        <title>Genomic Encyclopedia of Type Strains, Phase IV (KMG-IV): sequencing the most valuable type-strain genomes for metagenomic binning, comparative biology and taxonomic classification.</title>
        <authorList>
            <person name="Goeker M."/>
        </authorList>
    </citation>
    <scope>NUCLEOTIDE SEQUENCE [LARGE SCALE GENOMIC DNA]</scope>
    <source>
        <strain evidence="1 2">DSM 44952</strain>
    </source>
</reference>
<keyword evidence="2" id="KW-1185">Reference proteome</keyword>
<dbReference type="Proteomes" id="UP000255355">
    <property type="component" value="Unassembled WGS sequence"/>
</dbReference>
<evidence type="ECO:0000313" key="2">
    <source>
        <dbReference type="Proteomes" id="UP000255355"/>
    </source>
</evidence>
<proteinExistence type="predicted"/>
<dbReference type="AlphaFoldDB" id="A0A370GY09"/>
<dbReference type="EMBL" id="QQAZ01000008">
    <property type="protein sequence ID" value="RDI48532.1"/>
    <property type="molecule type" value="Genomic_DNA"/>
</dbReference>
<dbReference type="RefSeq" id="WP_068022842.1">
    <property type="nucleotide sequence ID" value="NZ_QQAZ01000008.1"/>
</dbReference>
<protein>
    <submittedName>
        <fullName evidence="1">Uncharacterized protein</fullName>
    </submittedName>
</protein>
<gene>
    <name evidence="1" type="ORF">DFR68_108365</name>
</gene>
<organism evidence="1 2">
    <name type="scientific">Nocardia mexicana</name>
    <dbReference type="NCBI Taxonomy" id="279262"/>
    <lineage>
        <taxon>Bacteria</taxon>
        <taxon>Bacillati</taxon>
        <taxon>Actinomycetota</taxon>
        <taxon>Actinomycetes</taxon>
        <taxon>Mycobacteriales</taxon>
        <taxon>Nocardiaceae</taxon>
        <taxon>Nocardia</taxon>
    </lineage>
</organism>
<evidence type="ECO:0000313" key="1">
    <source>
        <dbReference type="EMBL" id="RDI48532.1"/>
    </source>
</evidence>